<organism evidence="7 8">
    <name type="scientific">Erwinia papayae</name>
    <dbReference type="NCBI Taxonomy" id="206499"/>
    <lineage>
        <taxon>Bacteria</taxon>
        <taxon>Pseudomonadati</taxon>
        <taxon>Pseudomonadota</taxon>
        <taxon>Gammaproteobacteria</taxon>
        <taxon>Enterobacterales</taxon>
        <taxon>Erwiniaceae</taxon>
        <taxon>Erwinia</taxon>
    </lineage>
</organism>
<reference evidence="7 8" key="1">
    <citation type="submission" date="2024-07" db="EMBL/GenBank/DDBJ databases">
        <authorList>
            <person name="Dulla G.F.J."/>
            <person name="Delorm J.G."/>
        </authorList>
    </citation>
    <scope>NUCLEOTIDE SEQUENCE [LARGE SCALE GENOMIC DNA]</scope>
    <source>
        <strain evidence="7 8">JGD 233</strain>
    </source>
</reference>
<evidence type="ECO:0000256" key="5">
    <source>
        <dbReference type="SAM" id="MobiDB-lite"/>
    </source>
</evidence>
<name>A0ABV3N7K7_9GAMM</name>
<keyword evidence="4 6" id="KW-0472">Membrane</keyword>
<sequence>MSGFTVVTTLFNTIDKVLNTMVTSNVSTIITQVTPVVAALLTTKLIVMALFSAFRPGEGEPISQLGLSFIYMALVLSFATAGGFYQTDLVNLAMTLPDSFATQLKGLSSTNYTGIAGLIDGSTTTCIEAIKTQFDGAGITASGLMSMVIGCILLAATIVITGLGAGFVLMAKVLLAVTLCLGPIAIFCLLWNPVKGIFGKWLGSVINYSLVIIVLALVFSLLMTLFGNMIKGFVNGAGLYDALSTVLGMSILTVVAVLVLFQVPQLAASFGSGIQAHIGDAARSAFMSGSQLGRMSGMVGQGVGGKGASGGGGAGTTGGSSNPSQSSSSSSGPNLSGKARGSRGRNVA</sequence>
<dbReference type="InterPro" id="IPR007688">
    <property type="entry name" value="Conjugal_tfr_TrbL/VirB6"/>
</dbReference>
<feature type="compositionally biased region" description="Gly residues" evidence="5">
    <location>
        <begin position="303"/>
        <end position="318"/>
    </location>
</feature>
<proteinExistence type="predicted"/>
<keyword evidence="3 6" id="KW-1133">Transmembrane helix</keyword>
<feature type="transmembrane region" description="Helical" evidence="6">
    <location>
        <begin position="144"/>
        <end position="166"/>
    </location>
</feature>
<feature type="transmembrane region" description="Helical" evidence="6">
    <location>
        <begin position="239"/>
        <end position="261"/>
    </location>
</feature>
<dbReference type="Pfam" id="PF04610">
    <property type="entry name" value="TrbL"/>
    <property type="match status" value="1"/>
</dbReference>
<comment type="subcellular location">
    <subcellularLocation>
        <location evidence="1">Membrane</location>
        <topology evidence="1">Multi-pass membrane protein</topology>
    </subcellularLocation>
</comment>
<comment type="caution">
    <text evidence="7">The sequence shown here is derived from an EMBL/GenBank/DDBJ whole genome shotgun (WGS) entry which is preliminary data.</text>
</comment>
<evidence type="ECO:0000256" key="6">
    <source>
        <dbReference type="SAM" id="Phobius"/>
    </source>
</evidence>
<evidence type="ECO:0000256" key="3">
    <source>
        <dbReference type="ARBA" id="ARBA00022989"/>
    </source>
</evidence>
<dbReference type="Proteomes" id="UP001554567">
    <property type="component" value="Unassembled WGS sequence"/>
</dbReference>
<keyword evidence="8" id="KW-1185">Reference proteome</keyword>
<accession>A0ABV3N7K7</accession>
<evidence type="ECO:0000256" key="2">
    <source>
        <dbReference type="ARBA" id="ARBA00022692"/>
    </source>
</evidence>
<evidence type="ECO:0000256" key="1">
    <source>
        <dbReference type="ARBA" id="ARBA00004141"/>
    </source>
</evidence>
<evidence type="ECO:0000313" key="7">
    <source>
        <dbReference type="EMBL" id="MEW5291809.1"/>
    </source>
</evidence>
<keyword evidence="2 6" id="KW-0812">Transmembrane</keyword>
<feature type="transmembrane region" description="Helical" evidence="6">
    <location>
        <begin position="173"/>
        <end position="194"/>
    </location>
</feature>
<evidence type="ECO:0000256" key="4">
    <source>
        <dbReference type="ARBA" id="ARBA00023136"/>
    </source>
</evidence>
<feature type="transmembrane region" description="Helical" evidence="6">
    <location>
        <begin position="29"/>
        <end position="53"/>
    </location>
</feature>
<feature type="transmembrane region" description="Helical" evidence="6">
    <location>
        <begin position="206"/>
        <end position="227"/>
    </location>
</feature>
<gene>
    <name evidence="7" type="ORF">ABW286_21980</name>
</gene>
<dbReference type="EMBL" id="JBFKZN010000018">
    <property type="protein sequence ID" value="MEW5291809.1"/>
    <property type="molecule type" value="Genomic_DNA"/>
</dbReference>
<feature type="transmembrane region" description="Helical" evidence="6">
    <location>
        <begin position="65"/>
        <end position="85"/>
    </location>
</feature>
<feature type="compositionally biased region" description="Low complexity" evidence="5">
    <location>
        <begin position="319"/>
        <end position="337"/>
    </location>
</feature>
<evidence type="ECO:0000313" key="8">
    <source>
        <dbReference type="Proteomes" id="UP001554567"/>
    </source>
</evidence>
<feature type="region of interest" description="Disordered" evidence="5">
    <location>
        <begin position="303"/>
        <end position="348"/>
    </location>
</feature>
<protein>
    <submittedName>
        <fullName evidence="7">Type IV secretion system protein</fullName>
    </submittedName>
</protein>
<dbReference type="RefSeq" id="WP_367168717.1">
    <property type="nucleotide sequence ID" value="NZ_JBFKZN010000018.1"/>
</dbReference>